<dbReference type="OrthoDB" id="9768793at2"/>
<dbReference type="Gene3D" id="3.20.20.100">
    <property type="entry name" value="NADP-dependent oxidoreductase domain"/>
    <property type="match status" value="1"/>
</dbReference>
<organism evidence="2 3">
    <name type="scientific">Streptacidiphilus jiangxiensis</name>
    <dbReference type="NCBI Taxonomy" id="235985"/>
    <lineage>
        <taxon>Bacteria</taxon>
        <taxon>Bacillati</taxon>
        <taxon>Actinomycetota</taxon>
        <taxon>Actinomycetes</taxon>
        <taxon>Kitasatosporales</taxon>
        <taxon>Streptomycetaceae</taxon>
        <taxon>Streptacidiphilus</taxon>
    </lineage>
</organism>
<reference evidence="3" key="1">
    <citation type="submission" date="2016-10" db="EMBL/GenBank/DDBJ databases">
        <authorList>
            <person name="Varghese N."/>
        </authorList>
    </citation>
    <scope>NUCLEOTIDE SEQUENCE [LARGE SCALE GENOMIC DNA]</scope>
    <source>
        <strain evidence="3">DSM 45096 / BCRC 16803 / CGMCC 4.1857 / CIP 109030 / JCM 12277 / KCTC 19219 / NBRC 100920 / 33214</strain>
    </source>
</reference>
<gene>
    <name evidence="2" type="ORF">SAMN05414137_103172</name>
</gene>
<dbReference type="STRING" id="235985.SAMN05414137_103172"/>
<proteinExistence type="predicted"/>
<dbReference type="RefSeq" id="WP_042459404.1">
    <property type="nucleotide sequence ID" value="NZ_BBPN01000059.1"/>
</dbReference>
<accession>A0A1H7J763</accession>
<dbReference type="GO" id="GO:0005829">
    <property type="term" value="C:cytosol"/>
    <property type="evidence" value="ECO:0007669"/>
    <property type="project" value="TreeGrafter"/>
</dbReference>
<dbReference type="InterPro" id="IPR036812">
    <property type="entry name" value="NAD(P)_OxRdtase_dom_sf"/>
</dbReference>
<sequence>MRYRLLGDRQVSALCLGTLPFGTIVDDATSFALLDRFVERGGTFVDTANCYCFWRDGCCGDESELLLGRWLASRGAGEEVAVATKLGARPDPARGEQWPANREGLGAQVVARAARDSLNRLGVERVDLLYAHVDDPATPVEETVAAFGALVAEGIAAQVGVSNQTAERLVRSHAAAAAQGVAGYTAVQQRHTYLTPAPDADFDYQVHADAELLAYAGNRPDLTVLVYGPLVNGAYTNPGKELQVQYRHAGTQRQVDALREVAKETGATANQVVLAWLTGGSPSVLPVIGVSEMGQLDEALDAVELNLTQAQRERLDRARTTNL</sequence>
<protein>
    <submittedName>
        <fullName evidence="2">Predicted oxidoreductase</fullName>
    </submittedName>
</protein>
<dbReference type="PANTHER" id="PTHR43364:SF6">
    <property type="entry name" value="OXIDOREDUCTASE-RELATED"/>
    <property type="match status" value="1"/>
</dbReference>
<keyword evidence="3" id="KW-1185">Reference proteome</keyword>
<dbReference type="Pfam" id="PF00248">
    <property type="entry name" value="Aldo_ket_red"/>
    <property type="match status" value="1"/>
</dbReference>
<feature type="domain" description="NADP-dependent oxidoreductase" evidence="1">
    <location>
        <begin position="14"/>
        <end position="318"/>
    </location>
</feature>
<dbReference type="eggNOG" id="COG0667">
    <property type="taxonomic scope" value="Bacteria"/>
</dbReference>
<name>A0A1H7J763_STRJI</name>
<dbReference type="AlphaFoldDB" id="A0A1H7J763"/>
<evidence type="ECO:0000313" key="2">
    <source>
        <dbReference type="EMBL" id="SEK70436.1"/>
    </source>
</evidence>
<dbReference type="PANTHER" id="PTHR43364">
    <property type="entry name" value="NADH-SPECIFIC METHYLGLYOXAL REDUCTASE-RELATED"/>
    <property type="match status" value="1"/>
</dbReference>
<dbReference type="Proteomes" id="UP000183015">
    <property type="component" value="Unassembled WGS sequence"/>
</dbReference>
<dbReference type="EMBL" id="FOAZ01000003">
    <property type="protein sequence ID" value="SEK70436.1"/>
    <property type="molecule type" value="Genomic_DNA"/>
</dbReference>
<dbReference type="SUPFAM" id="SSF51430">
    <property type="entry name" value="NAD(P)-linked oxidoreductase"/>
    <property type="match status" value="1"/>
</dbReference>
<dbReference type="InterPro" id="IPR050523">
    <property type="entry name" value="AKR_Detox_Biosynth"/>
</dbReference>
<evidence type="ECO:0000259" key="1">
    <source>
        <dbReference type="Pfam" id="PF00248"/>
    </source>
</evidence>
<evidence type="ECO:0000313" key="3">
    <source>
        <dbReference type="Proteomes" id="UP000183015"/>
    </source>
</evidence>
<dbReference type="InterPro" id="IPR023210">
    <property type="entry name" value="NADP_OxRdtase_dom"/>
</dbReference>